<dbReference type="Proteomes" id="UP000024635">
    <property type="component" value="Unassembled WGS sequence"/>
</dbReference>
<evidence type="ECO:0008006" key="5">
    <source>
        <dbReference type="Google" id="ProtNLM"/>
    </source>
</evidence>
<dbReference type="GO" id="GO:0006811">
    <property type="term" value="P:monoatomic ion transport"/>
    <property type="evidence" value="ECO:0007669"/>
    <property type="project" value="InterPro"/>
</dbReference>
<evidence type="ECO:0000313" key="4">
    <source>
        <dbReference type="Proteomes" id="UP000024635"/>
    </source>
</evidence>
<dbReference type="EMBL" id="JARK01001522">
    <property type="protein sequence ID" value="EYB93123.1"/>
    <property type="molecule type" value="Genomic_DNA"/>
</dbReference>
<feature type="transmembrane region" description="Helical" evidence="2">
    <location>
        <begin position="96"/>
        <end position="120"/>
    </location>
</feature>
<keyword evidence="2" id="KW-1133">Transmembrane helix</keyword>
<feature type="compositionally biased region" description="Low complexity" evidence="1">
    <location>
        <begin position="35"/>
        <end position="52"/>
    </location>
</feature>
<evidence type="ECO:0000256" key="1">
    <source>
        <dbReference type="SAM" id="MobiDB-lite"/>
    </source>
</evidence>
<sequence>MLTRWLVQAYPNVRAVVPANGYANGSELLLNGADTATNNPTPSHPSSSETTSQTKPKKRLQSFSDISFDDRSDRSGRYLAKIEYDWVATVIERCTFLVFLLAFLFVSLGINFVGFLHWTYSEPPPHAVRTSSPTV</sequence>
<dbReference type="InterPro" id="IPR036719">
    <property type="entry name" value="Neuro-gated_channel_TM_sf"/>
</dbReference>
<proteinExistence type="predicted"/>
<keyword evidence="2" id="KW-0812">Transmembrane</keyword>
<dbReference type="SUPFAM" id="SSF90112">
    <property type="entry name" value="Neurotransmitter-gated ion-channel transmembrane pore"/>
    <property type="match status" value="1"/>
</dbReference>
<dbReference type="AlphaFoldDB" id="A0A016SR15"/>
<organism evidence="3 4">
    <name type="scientific">Ancylostoma ceylanicum</name>
    <dbReference type="NCBI Taxonomy" id="53326"/>
    <lineage>
        <taxon>Eukaryota</taxon>
        <taxon>Metazoa</taxon>
        <taxon>Ecdysozoa</taxon>
        <taxon>Nematoda</taxon>
        <taxon>Chromadorea</taxon>
        <taxon>Rhabditida</taxon>
        <taxon>Rhabditina</taxon>
        <taxon>Rhabditomorpha</taxon>
        <taxon>Strongyloidea</taxon>
        <taxon>Ancylostomatidae</taxon>
        <taxon>Ancylostomatinae</taxon>
        <taxon>Ancylostoma</taxon>
    </lineage>
</organism>
<comment type="caution">
    <text evidence="3">The sequence shown here is derived from an EMBL/GenBank/DDBJ whole genome shotgun (WGS) entry which is preliminary data.</text>
</comment>
<dbReference type="GO" id="GO:0016020">
    <property type="term" value="C:membrane"/>
    <property type="evidence" value="ECO:0007669"/>
    <property type="project" value="InterPro"/>
</dbReference>
<feature type="region of interest" description="Disordered" evidence="1">
    <location>
        <begin position="31"/>
        <end position="60"/>
    </location>
</feature>
<keyword evidence="4" id="KW-1185">Reference proteome</keyword>
<protein>
    <recommendedName>
        <fullName evidence="5">Neurotransmitter-gated ion-channel transmembrane domain-containing protein</fullName>
    </recommendedName>
</protein>
<keyword evidence="2" id="KW-0472">Membrane</keyword>
<evidence type="ECO:0000256" key="2">
    <source>
        <dbReference type="SAM" id="Phobius"/>
    </source>
</evidence>
<accession>A0A016SR15</accession>
<evidence type="ECO:0000313" key="3">
    <source>
        <dbReference type="EMBL" id="EYB93123.1"/>
    </source>
</evidence>
<gene>
    <name evidence="3" type="primary">Acey_s0186.g1090</name>
    <name evidence="3" type="ORF">Y032_0186g1090</name>
</gene>
<name>A0A016SR15_9BILA</name>
<dbReference type="OrthoDB" id="5858659at2759"/>
<reference evidence="4" key="1">
    <citation type="journal article" date="2015" name="Nat. Genet.">
        <title>The genome and transcriptome of the zoonotic hookworm Ancylostoma ceylanicum identify infection-specific gene families.</title>
        <authorList>
            <person name="Schwarz E.M."/>
            <person name="Hu Y."/>
            <person name="Antoshechkin I."/>
            <person name="Miller M.M."/>
            <person name="Sternberg P.W."/>
            <person name="Aroian R.V."/>
        </authorList>
    </citation>
    <scope>NUCLEOTIDE SEQUENCE</scope>
    <source>
        <strain evidence="4">HY135</strain>
    </source>
</reference>